<evidence type="ECO:0000256" key="8">
    <source>
        <dbReference type="ARBA" id="ARBA00047899"/>
    </source>
</evidence>
<dbReference type="VEuPathDB" id="FungiDB:MYCTH_2302997"/>
<dbReference type="AlphaFoldDB" id="G2Q917"/>
<evidence type="ECO:0000259" key="10">
    <source>
        <dbReference type="PROSITE" id="PS50011"/>
    </source>
</evidence>
<dbReference type="CDD" id="cd00180">
    <property type="entry name" value="PKc"/>
    <property type="match status" value="1"/>
</dbReference>
<dbReference type="PROSITE" id="PS50011">
    <property type="entry name" value="PROTEIN_KINASE_DOM"/>
    <property type="match status" value="1"/>
</dbReference>
<comment type="function">
    <text evidence="1">Component of the EKC/KEOPS complex that is required for the formation of a threonylcarbamoyl group on adenosine at position 37 (t(6)A37) in tRNAs that read codons beginning with adenine. The complex is probably involved in the transfer of the threonylcarbamoyl moiety of threonylcarbamoyl-AMP (TC-AMP) to the N6 group of A37. BUD32 has ATPase activity in the context of the EKC/KEOPS complex and likely plays a supporting role to the catalytic subunit KAE1. The EKC/KEOPS complex also promotes both telomere uncapping and telomere elongation. The complex is required for efficient recruitment of transcriptional coactivators.</text>
</comment>
<evidence type="ECO:0000256" key="9">
    <source>
        <dbReference type="ARBA" id="ARBA00048679"/>
    </source>
</evidence>
<dbReference type="GO" id="GO:0005524">
    <property type="term" value="F:ATP binding"/>
    <property type="evidence" value="ECO:0007669"/>
    <property type="project" value="InterPro"/>
</dbReference>
<dbReference type="PROSITE" id="PS00109">
    <property type="entry name" value="PROTEIN_KINASE_TYR"/>
    <property type="match status" value="1"/>
</dbReference>
<dbReference type="GeneID" id="11512459"/>
<evidence type="ECO:0000256" key="6">
    <source>
        <dbReference type="ARBA" id="ARBA00030980"/>
    </source>
</evidence>
<comment type="catalytic activity">
    <reaction evidence="8">
        <text>L-threonyl-[protein] + ATP = O-phospho-L-threonyl-[protein] + ADP + H(+)</text>
        <dbReference type="Rhea" id="RHEA:46608"/>
        <dbReference type="Rhea" id="RHEA-COMP:11060"/>
        <dbReference type="Rhea" id="RHEA-COMP:11605"/>
        <dbReference type="ChEBI" id="CHEBI:15378"/>
        <dbReference type="ChEBI" id="CHEBI:30013"/>
        <dbReference type="ChEBI" id="CHEBI:30616"/>
        <dbReference type="ChEBI" id="CHEBI:61977"/>
        <dbReference type="ChEBI" id="CHEBI:456216"/>
        <dbReference type="EC" id="2.7.11.1"/>
    </reaction>
</comment>
<feature type="domain" description="Protein kinase" evidence="10">
    <location>
        <begin position="1"/>
        <end position="254"/>
    </location>
</feature>
<dbReference type="InterPro" id="IPR000719">
    <property type="entry name" value="Prot_kinase_dom"/>
</dbReference>
<dbReference type="SUPFAM" id="SSF56112">
    <property type="entry name" value="Protein kinase-like (PK-like)"/>
    <property type="match status" value="1"/>
</dbReference>
<dbReference type="eggNOG" id="KOG0192">
    <property type="taxonomic scope" value="Eukaryota"/>
</dbReference>
<evidence type="ECO:0000313" key="12">
    <source>
        <dbReference type="Proteomes" id="UP000007322"/>
    </source>
</evidence>
<dbReference type="HOGENOM" id="CLU_000288_31_4_1"/>
<protein>
    <recommendedName>
        <fullName evidence="5">EKC/KEOPS complex subunit BUD32</fullName>
        <ecNumber evidence="3">2.7.11.1</ecNumber>
    </recommendedName>
    <alternativeName>
        <fullName evidence="6 7">Atypical Serine/threonine protein kinase BUD32</fullName>
    </alternativeName>
    <alternativeName>
        <fullName evidence="4">EKC/KEOPS complex subunit bud32</fullName>
    </alternativeName>
</protein>
<gene>
    <name evidence="11" type="ORF">MYCTH_2302997</name>
</gene>
<evidence type="ECO:0000313" key="11">
    <source>
        <dbReference type="EMBL" id="AEO57161.1"/>
    </source>
</evidence>
<evidence type="ECO:0000256" key="4">
    <source>
        <dbReference type="ARBA" id="ARBA00013948"/>
    </source>
</evidence>
<organism evidence="11 12">
    <name type="scientific">Thermothelomyces thermophilus (strain ATCC 42464 / BCRC 31852 / DSM 1799)</name>
    <name type="common">Sporotrichum thermophile</name>
    <dbReference type="NCBI Taxonomy" id="573729"/>
    <lineage>
        <taxon>Eukaryota</taxon>
        <taxon>Fungi</taxon>
        <taxon>Dikarya</taxon>
        <taxon>Ascomycota</taxon>
        <taxon>Pezizomycotina</taxon>
        <taxon>Sordariomycetes</taxon>
        <taxon>Sordariomycetidae</taxon>
        <taxon>Sordariales</taxon>
        <taxon>Chaetomiaceae</taxon>
        <taxon>Thermothelomyces</taxon>
    </lineage>
</organism>
<comment type="catalytic activity">
    <reaction evidence="9">
        <text>L-seryl-[protein] + ATP = O-phospho-L-seryl-[protein] + ADP + H(+)</text>
        <dbReference type="Rhea" id="RHEA:17989"/>
        <dbReference type="Rhea" id="RHEA-COMP:9863"/>
        <dbReference type="Rhea" id="RHEA-COMP:11604"/>
        <dbReference type="ChEBI" id="CHEBI:15378"/>
        <dbReference type="ChEBI" id="CHEBI:29999"/>
        <dbReference type="ChEBI" id="CHEBI:30616"/>
        <dbReference type="ChEBI" id="CHEBI:83421"/>
        <dbReference type="ChEBI" id="CHEBI:456216"/>
        <dbReference type="EC" id="2.7.11.1"/>
    </reaction>
</comment>
<dbReference type="InterPro" id="IPR011009">
    <property type="entry name" value="Kinase-like_dom_sf"/>
</dbReference>
<evidence type="ECO:0000256" key="3">
    <source>
        <dbReference type="ARBA" id="ARBA00012513"/>
    </source>
</evidence>
<reference evidence="11 12" key="1">
    <citation type="journal article" date="2011" name="Nat. Biotechnol.">
        <title>Comparative genomic analysis of the thermophilic biomass-degrading fungi Myceliophthora thermophila and Thielavia terrestris.</title>
        <authorList>
            <person name="Berka R.M."/>
            <person name="Grigoriev I.V."/>
            <person name="Otillar R."/>
            <person name="Salamov A."/>
            <person name="Grimwood J."/>
            <person name="Reid I."/>
            <person name="Ishmael N."/>
            <person name="John T."/>
            <person name="Darmond C."/>
            <person name="Moisan M.-C."/>
            <person name="Henrissat B."/>
            <person name="Coutinho P.M."/>
            <person name="Lombard V."/>
            <person name="Natvig D.O."/>
            <person name="Lindquist E."/>
            <person name="Schmutz J."/>
            <person name="Lucas S."/>
            <person name="Harris P."/>
            <person name="Powlowski J."/>
            <person name="Bellemare A."/>
            <person name="Taylor D."/>
            <person name="Butler G."/>
            <person name="de Vries R.P."/>
            <person name="Allijn I.E."/>
            <person name="van den Brink J."/>
            <person name="Ushinsky S."/>
            <person name="Storms R."/>
            <person name="Powell A.J."/>
            <person name="Paulsen I.T."/>
            <person name="Elbourne L.D.H."/>
            <person name="Baker S.E."/>
            <person name="Magnuson J."/>
            <person name="LaBoissiere S."/>
            <person name="Clutterbuck A.J."/>
            <person name="Martinez D."/>
            <person name="Wogulis M."/>
            <person name="de Leon A.L."/>
            <person name="Rey M.W."/>
            <person name="Tsang A."/>
        </authorList>
    </citation>
    <scope>NUCLEOTIDE SEQUENCE [LARGE SCALE GENOMIC DNA]</scope>
    <source>
        <strain evidence="12">ATCC 42464 / BCRC 31852 / DSM 1799</strain>
    </source>
</reference>
<dbReference type="PANTHER" id="PTHR24359:SF1">
    <property type="entry name" value="INHIBITOR OF NUCLEAR FACTOR KAPPA-B KINASE EPSILON SUBUNIT HOMOLOG 1-RELATED"/>
    <property type="match status" value="1"/>
</dbReference>
<dbReference type="InterPro" id="IPR008266">
    <property type="entry name" value="Tyr_kinase_AS"/>
</dbReference>
<evidence type="ECO:0000256" key="1">
    <source>
        <dbReference type="ARBA" id="ARBA00003747"/>
    </source>
</evidence>
<dbReference type="EMBL" id="CP003003">
    <property type="protein sequence ID" value="AEO57161.1"/>
    <property type="molecule type" value="Genomic_DNA"/>
</dbReference>
<evidence type="ECO:0000256" key="7">
    <source>
        <dbReference type="ARBA" id="ARBA00033194"/>
    </source>
</evidence>
<dbReference type="RefSeq" id="XP_003662406.1">
    <property type="nucleotide sequence ID" value="XM_003662358.1"/>
</dbReference>
<evidence type="ECO:0000256" key="2">
    <source>
        <dbReference type="ARBA" id="ARBA00011534"/>
    </source>
</evidence>
<dbReference type="EC" id="2.7.11.1" evidence="3"/>
<dbReference type="Pfam" id="PF00069">
    <property type="entry name" value="Pkinase"/>
    <property type="match status" value="1"/>
</dbReference>
<dbReference type="Proteomes" id="UP000007322">
    <property type="component" value="Chromosome 2"/>
</dbReference>
<dbReference type="OrthoDB" id="1668230at2759"/>
<comment type="subunit">
    <text evidence="2">Component of the EKC/KEOPS complex composed of at least BUD32, CGI121, GON7, KAE1 and PCC1; the whole complex dimerizes.</text>
</comment>
<dbReference type="OMA" id="HPRIICY"/>
<evidence type="ECO:0000256" key="5">
    <source>
        <dbReference type="ARBA" id="ARBA00019973"/>
    </source>
</evidence>
<name>G2Q917_THET4</name>
<dbReference type="InParanoid" id="G2Q917"/>
<sequence length="299" mass="33737">MPIYGSTSSIEPVSPGIVVKKPHQLGEEYFDRRFANNFSVERQILKRLGQHPRIVRYLGLQGDGILLGEASHGNLQTYLDEHHASTSLDQRLLWCRQLAEALDYIHSRGVLHSDLRPGNILVHETTPGARDLLLADFGGSVCEELGLDGLSLPDGPFYSPVFNWQSSVLLDLFGMGSIFYTIHTGRWPYKLTPGRFDKVDDRLEWEDKVVYPNFQQDKFPDDVRDLPAGDVILACWKREFATAKDVLAALDKYLEVRGKKYAEPIAVMEEKRGGDELNDNVVGVEDRGDHYVGRLISLI</sequence>
<keyword evidence="12" id="KW-1185">Reference proteome</keyword>
<dbReference type="PANTHER" id="PTHR24359">
    <property type="entry name" value="SERINE/THREONINE-PROTEIN KINASE SBK1"/>
    <property type="match status" value="1"/>
</dbReference>
<dbReference type="GO" id="GO:0004674">
    <property type="term" value="F:protein serine/threonine kinase activity"/>
    <property type="evidence" value="ECO:0007669"/>
    <property type="project" value="UniProtKB-EC"/>
</dbReference>
<proteinExistence type="predicted"/>
<dbReference type="STRING" id="573729.G2Q917"/>
<accession>G2Q917</accession>
<dbReference type="KEGG" id="mtm:MYCTH_2302997"/>
<dbReference type="Gene3D" id="1.10.510.10">
    <property type="entry name" value="Transferase(Phosphotransferase) domain 1"/>
    <property type="match status" value="1"/>
</dbReference>